<reference evidence="2" key="1">
    <citation type="submission" date="2021-05" db="EMBL/GenBank/DDBJ databases">
        <authorList>
            <person name="Alioto T."/>
            <person name="Alioto T."/>
            <person name="Gomez Garrido J."/>
        </authorList>
    </citation>
    <scope>NUCLEOTIDE SEQUENCE</scope>
</reference>
<protein>
    <submittedName>
        <fullName evidence="2">(northern house mosquito) hypothetical protein</fullName>
    </submittedName>
</protein>
<evidence type="ECO:0000313" key="2">
    <source>
        <dbReference type="EMBL" id="CAG6583166.1"/>
    </source>
</evidence>
<organism evidence="2">
    <name type="scientific">Culex pipiens</name>
    <name type="common">House mosquito</name>
    <dbReference type="NCBI Taxonomy" id="7175"/>
    <lineage>
        <taxon>Eukaryota</taxon>
        <taxon>Metazoa</taxon>
        <taxon>Ecdysozoa</taxon>
        <taxon>Arthropoda</taxon>
        <taxon>Hexapoda</taxon>
        <taxon>Insecta</taxon>
        <taxon>Pterygota</taxon>
        <taxon>Neoptera</taxon>
        <taxon>Endopterygota</taxon>
        <taxon>Diptera</taxon>
        <taxon>Nematocera</taxon>
        <taxon>Culicoidea</taxon>
        <taxon>Culicidae</taxon>
        <taxon>Culicinae</taxon>
        <taxon>Culicini</taxon>
        <taxon>Culex</taxon>
        <taxon>Culex</taxon>
    </lineage>
</organism>
<name>A0A8D8K513_CULPI</name>
<feature type="region of interest" description="Disordered" evidence="1">
    <location>
        <begin position="29"/>
        <end position="58"/>
    </location>
</feature>
<dbReference type="EMBL" id="HBUE01310736">
    <property type="protein sequence ID" value="CAG6583164.1"/>
    <property type="molecule type" value="Transcribed_RNA"/>
</dbReference>
<dbReference type="EMBL" id="HBUE01204484">
    <property type="protein sequence ID" value="CAG6531310.1"/>
    <property type="molecule type" value="Transcribed_RNA"/>
</dbReference>
<feature type="compositionally biased region" description="Low complexity" evidence="1">
    <location>
        <begin position="44"/>
        <end position="58"/>
    </location>
</feature>
<accession>A0A8D8K513</accession>
<evidence type="ECO:0000256" key="1">
    <source>
        <dbReference type="SAM" id="MobiDB-lite"/>
    </source>
</evidence>
<dbReference type="EMBL" id="HBUE01310737">
    <property type="protein sequence ID" value="CAG6583166.1"/>
    <property type="molecule type" value="Transcribed_RNA"/>
</dbReference>
<dbReference type="AlphaFoldDB" id="A0A8D8K513"/>
<sequence>MGSTATASSTTSCTTCAAATGSFKGLFPSSEPYTLQRPGHGPNLSYPPQQTQQPLPPSSRLQGLSLELANRRRLHRPSQGVTPAALAVAAAVGSSGTISQKSTPPTASLPRVFFLLFCFALPLLESNFSKTCHLVAVKLIRAVNS</sequence>
<dbReference type="EMBL" id="HBUE01204483">
    <property type="protein sequence ID" value="CAG6531308.1"/>
    <property type="molecule type" value="Transcribed_RNA"/>
</dbReference>
<proteinExistence type="predicted"/>